<comment type="caution">
    <text evidence="1">The sequence shown here is derived from an EMBL/GenBank/DDBJ whole genome shotgun (WGS) entry which is preliminary data.</text>
</comment>
<keyword evidence="2" id="KW-1185">Reference proteome</keyword>
<organism evidence="1 2">
    <name type="scientific">Paenibacillus vortex V453</name>
    <dbReference type="NCBI Taxonomy" id="715225"/>
    <lineage>
        <taxon>Bacteria</taxon>
        <taxon>Bacillati</taxon>
        <taxon>Bacillota</taxon>
        <taxon>Bacilli</taxon>
        <taxon>Bacillales</taxon>
        <taxon>Paenibacillaceae</taxon>
        <taxon>Paenibacillus</taxon>
    </lineage>
</organism>
<evidence type="ECO:0000313" key="2">
    <source>
        <dbReference type="Proteomes" id="UP000003094"/>
    </source>
</evidence>
<accession>A0A2R9SLP2</accession>
<reference evidence="1 2" key="1">
    <citation type="journal article" date="2010" name="BMC Genomics">
        <title>Genome sequence of the pattern forming Paenibacillus vortex bacterium reveals potential for thriving in complex environments.</title>
        <authorList>
            <person name="Sirota-Madi A."/>
            <person name="Olender T."/>
            <person name="Helman Y."/>
            <person name="Ingham C."/>
            <person name="Brainis I."/>
            <person name="Roth D."/>
            <person name="Hagi E."/>
            <person name="Brodsky L."/>
            <person name="Leshkowitz D."/>
            <person name="Galatenko V."/>
            <person name="Nikolaev V."/>
            <person name="Mugasimangalam R.C."/>
            <person name="Bransburg-Zabary S."/>
            <person name="Gutnick D.L."/>
            <person name="Lancet D."/>
            <person name="Ben-Jacob E."/>
        </authorList>
    </citation>
    <scope>NUCLEOTIDE SEQUENCE [LARGE SCALE GENOMIC DNA]</scope>
    <source>
        <strain evidence="1 2">V453</strain>
    </source>
</reference>
<dbReference type="KEGG" id="pvo:PVOR_31144"/>
<protein>
    <submittedName>
        <fullName evidence="1">Uncharacterized protein</fullName>
    </submittedName>
</protein>
<name>A0A2R9SLP2_9BACL</name>
<proteinExistence type="predicted"/>
<evidence type="ECO:0000313" key="1">
    <source>
        <dbReference type="EMBL" id="EFU38265.1"/>
    </source>
</evidence>
<dbReference type="AlphaFoldDB" id="A0A2R9SLP2"/>
<dbReference type="Proteomes" id="UP000003094">
    <property type="component" value="Unassembled WGS sequence"/>
</dbReference>
<dbReference type="EMBL" id="ADHJ01000054">
    <property type="protein sequence ID" value="EFU38265.1"/>
    <property type="molecule type" value="Genomic_DNA"/>
</dbReference>
<sequence length="32" mass="3531">MKLLSMTIGSIREATSEAAISAENFKKNTEQM</sequence>
<gene>
    <name evidence="1" type="ORF">PVOR_31144</name>
</gene>